<protein>
    <submittedName>
        <fullName evidence="2">XdhC family protein</fullName>
    </submittedName>
</protein>
<dbReference type="PANTHER" id="PTHR30388">
    <property type="entry name" value="ALDEHYDE OXIDOREDUCTASE MOLYBDENUM COFACTOR ASSEMBLY PROTEIN"/>
    <property type="match status" value="1"/>
</dbReference>
<sequence>MQLFRRISQIVDQGGRVNTVTLIGAPAAHAAAVGQMMALLPDGTADGCLIDEKFTAAVVERIKTGAFGAPTVFAVDYGGDFTLFWDCWAGEANAVVFGGGHISVALADILRHVGFRVSVIDDRPEFAGKTRFPGADKVICKDFAAAIADGDVAVDDQTAVIIVTRGHRYDLDCLRGTIGSGAKYIGMIGSRSRVAGILSMLAEEGFSPDHLGRLRAPIGLDIGATTPAEIAVSIVAEIIAVFRGGSLRPLKLAAGEGQEWTKC</sequence>
<comment type="caution">
    <text evidence="2">The sequence shown here is derived from an EMBL/GenBank/DDBJ whole genome shotgun (WGS) entry which is preliminary data.</text>
</comment>
<dbReference type="PANTHER" id="PTHR30388:SF6">
    <property type="entry name" value="XANTHINE DEHYDROGENASE SUBUNIT A-RELATED"/>
    <property type="match status" value="1"/>
</dbReference>
<dbReference type="RefSeq" id="WP_413781082.1">
    <property type="nucleotide sequence ID" value="NZ_JAUOZS010000001.1"/>
</dbReference>
<feature type="domain" description="XdhC Rossmann" evidence="1">
    <location>
        <begin position="95"/>
        <end position="238"/>
    </location>
</feature>
<name>A0ABU3P0N2_9FIRM</name>
<organism evidence="2 3">
    <name type="scientific">Anaeroselena agilis</name>
    <dbReference type="NCBI Taxonomy" id="3063788"/>
    <lineage>
        <taxon>Bacteria</taxon>
        <taxon>Bacillati</taxon>
        <taxon>Bacillota</taxon>
        <taxon>Negativicutes</taxon>
        <taxon>Acetonemataceae</taxon>
        <taxon>Anaeroselena</taxon>
    </lineage>
</organism>
<accession>A0ABU3P0N2</accession>
<keyword evidence="3" id="KW-1185">Reference proteome</keyword>
<dbReference type="InterPro" id="IPR027051">
    <property type="entry name" value="XdhC_Rossmann_dom"/>
</dbReference>
<dbReference type="Proteomes" id="UP001254848">
    <property type="component" value="Unassembled WGS sequence"/>
</dbReference>
<dbReference type="Gene3D" id="3.40.50.720">
    <property type="entry name" value="NAD(P)-binding Rossmann-like Domain"/>
    <property type="match status" value="1"/>
</dbReference>
<dbReference type="SUPFAM" id="SSF51905">
    <property type="entry name" value="FAD/NAD(P)-binding domain"/>
    <property type="match status" value="1"/>
</dbReference>
<evidence type="ECO:0000313" key="2">
    <source>
        <dbReference type="EMBL" id="MDT8902604.1"/>
    </source>
</evidence>
<gene>
    <name evidence="2" type="ORF">Q4T40_15250</name>
</gene>
<dbReference type="EMBL" id="JAUOZS010000001">
    <property type="protein sequence ID" value="MDT8902604.1"/>
    <property type="molecule type" value="Genomic_DNA"/>
</dbReference>
<evidence type="ECO:0000259" key="1">
    <source>
        <dbReference type="Pfam" id="PF13478"/>
    </source>
</evidence>
<proteinExistence type="predicted"/>
<dbReference type="Pfam" id="PF13478">
    <property type="entry name" value="XdhC_C"/>
    <property type="match status" value="1"/>
</dbReference>
<evidence type="ECO:0000313" key="3">
    <source>
        <dbReference type="Proteomes" id="UP001254848"/>
    </source>
</evidence>
<reference evidence="2 3" key="1">
    <citation type="submission" date="2023-07" db="EMBL/GenBank/DDBJ databases">
        <title>The novel representative of Negativicutes class, Anaeroselena agilis gen. nov. sp. nov.</title>
        <authorList>
            <person name="Prokofeva M.I."/>
            <person name="Elcheninov A.G."/>
            <person name="Klyukina A."/>
            <person name="Kublanov I.V."/>
            <person name="Frolov E.N."/>
            <person name="Podosokorskaya O.A."/>
        </authorList>
    </citation>
    <scope>NUCLEOTIDE SEQUENCE [LARGE SCALE GENOMIC DNA]</scope>
    <source>
        <strain evidence="2 3">4137-cl</strain>
    </source>
</reference>
<dbReference type="InterPro" id="IPR052698">
    <property type="entry name" value="MoCofactor_Util/Proc"/>
</dbReference>
<dbReference type="InterPro" id="IPR036188">
    <property type="entry name" value="FAD/NAD-bd_sf"/>
</dbReference>